<feature type="topological domain" description="Cytoplasmic" evidence="9">
    <location>
        <begin position="1"/>
        <end position="21"/>
    </location>
</feature>
<evidence type="ECO:0000256" key="8">
    <source>
        <dbReference type="ARBA" id="ARBA00038075"/>
    </source>
</evidence>
<keyword evidence="7 9" id="KW-0472">Membrane</keyword>
<feature type="domain" description="Major facilitator superfamily (MFS) profile" evidence="12">
    <location>
        <begin position="18"/>
        <end position="403"/>
    </location>
</feature>
<feature type="transmembrane region" description="Helical" evidence="11">
    <location>
        <begin position="378"/>
        <end position="399"/>
    </location>
</feature>
<feature type="topological domain" description="Cytoplasmic" evidence="9">
    <location>
        <begin position="77"/>
        <end position="83"/>
    </location>
</feature>
<dbReference type="SUPFAM" id="SSF103473">
    <property type="entry name" value="MFS general substrate transporter"/>
    <property type="match status" value="1"/>
</dbReference>
<dbReference type="RefSeq" id="WP_273554595.1">
    <property type="nucleotide sequence ID" value="NZ_JAQRFI010000014.1"/>
</dbReference>
<feature type="transmembrane region" description="Helical" evidence="11">
    <location>
        <begin position="54"/>
        <end position="74"/>
    </location>
</feature>
<feature type="topological domain" description="Periplasmic" evidence="9">
    <location>
        <begin position="309"/>
        <end position="314"/>
    </location>
</feature>
<feature type="region of interest" description="Disordered" evidence="10">
    <location>
        <begin position="414"/>
        <end position="433"/>
    </location>
</feature>
<evidence type="ECO:0000313" key="13">
    <source>
        <dbReference type="EMBL" id="MDC9589264.1"/>
    </source>
</evidence>
<feature type="transmembrane region" description="Helical" evidence="11">
    <location>
        <begin position="147"/>
        <end position="171"/>
    </location>
</feature>
<feature type="topological domain" description="Periplasmic" evidence="9">
    <location>
        <position position="379"/>
    </location>
</feature>
<feature type="topological domain" description="Cytoplasmic" evidence="9">
    <location>
        <begin position="131"/>
        <end position="156"/>
    </location>
</feature>
<comment type="caution">
    <text evidence="9">Lacks conserved residue(s) required for the propagation of feature annotation.</text>
</comment>
<evidence type="ECO:0000256" key="10">
    <source>
        <dbReference type="SAM" id="MobiDB-lite"/>
    </source>
</evidence>
<dbReference type="InterPro" id="IPR036259">
    <property type="entry name" value="MFS_trans_sf"/>
</dbReference>
<evidence type="ECO:0000256" key="11">
    <source>
        <dbReference type="SAM" id="Phobius"/>
    </source>
</evidence>
<feature type="topological domain" description="Cytoplasmic" evidence="9">
    <location>
        <begin position="200"/>
        <end position="218"/>
    </location>
</feature>
<comment type="similarity">
    <text evidence="8">Belongs to the major facilitator superfamily. Drug:H(+) antiporter-3 (DHA3) (TC 2.A.1.21) family.</text>
</comment>
<dbReference type="PANTHER" id="PTHR23513">
    <property type="entry name" value="INTEGRAL MEMBRANE EFFLUX PROTEIN-RELATED"/>
    <property type="match status" value="1"/>
</dbReference>
<accession>A0ABT5LDV4</accession>
<feature type="transmembrane region" description="Helical" evidence="11">
    <location>
        <begin position="111"/>
        <end position="135"/>
    </location>
</feature>
<dbReference type="PROSITE" id="PS50850">
    <property type="entry name" value="MFS"/>
    <property type="match status" value="1"/>
</dbReference>
<keyword evidence="2 9" id="KW-0813">Transport</keyword>
<proteinExistence type="inferred from homology"/>
<feature type="compositionally biased region" description="Basic and acidic residues" evidence="10">
    <location>
        <begin position="418"/>
        <end position="433"/>
    </location>
</feature>
<gene>
    <name evidence="9 13" type="primary">entS</name>
    <name evidence="13" type="ORF">PSI23_07995</name>
</gene>
<feature type="transmembrane region" description="Helical" evidence="11">
    <location>
        <begin position="86"/>
        <end position="105"/>
    </location>
</feature>
<dbReference type="InterPro" id="IPR011701">
    <property type="entry name" value="MFS"/>
</dbReference>
<evidence type="ECO:0000256" key="7">
    <source>
        <dbReference type="ARBA" id="ARBA00023136"/>
    </source>
</evidence>
<comment type="caution">
    <text evidence="13">The sequence shown here is derived from an EMBL/GenBank/DDBJ whole genome shotgun (WGS) entry which is preliminary data.</text>
</comment>
<sequence length="433" mass="45690">MASSSLFLDFSLLRNNAHFRAIFIARMLSVFALGMLTVGVPVQMQFLTGSTLQVGIVVALDGVGMFIGLILGGILADRYDRRKLILFARGTCGIGFVALSFNAFLDSPSLYILYFLSIWDGFFGALGMTALMAAIPNLVGRENLAAAGALSMITVRIGAIISPALAGIIIVAGGPGWNFAVAAIGTLATLLPLMRLPEMKPQLSNKEHPLSALVSGVKFVCQHKIVGSVILVGMLLSVAGAVRILFPALSQEVYHQGSSATGLMYSAVPLGAMLGAFTSGWIGRSSRSGVLLVVCALCSFITLSLLGVVTNIVLALLVLVCYGYLNAFASLLQFTLVQSHTPDHLLGRVNSFVTAQDVTGDSLGALGLGFMGRLLSPIMTVFSFGTFAALTCLLLATVIKPLRHSTLSSSTALSETNLSEKKPLEREHKQSDS</sequence>
<feature type="topological domain" description="Periplasmic" evidence="9">
    <location>
        <begin position="43"/>
        <end position="55"/>
    </location>
</feature>
<feature type="topological domain" description="Periplasmic" evidence="9">
    <location>
        <begin position="105"/>
        <end position="109"/>
    </location>
</feature>
<dbReference type="Gene3D" id="1.20.1250.20">
    <property type="entry name" value="MFS general substrate transporter like domains"/>
    <property type="match status" value="1"/>
</dbReference>
<name>A0ABT5LDV4_9GAMM</name>
<feature type="transmembrane region" description="Helical" evidence="11">
    <location>
        <begin position="177"/>
        <end position="196"/>
    </location>
</feature>
<reference evidence="13 14" key="1">
    <citation type="submission" date="2023-02" db="EMBL/GenBank/DDBJ databases">
        <title>Entomopathogenic bacteria.</title>
        <authorList>
            <person name="Machado R.A."/>
        </authorList>
    </citation>
    <scope>NUCLEOTIDE SEQUENCE [LARGE SCALE GENOMIC DNA]</scope>
    <source>
        <strain evidence="13 14">XENO-10</strain>
    </source>
</reference>
<evidence type="ECO:0000256" key="1">
    <source>
        <dbReference type="ARBA" id="ARBA00004651"/>
    </source>
</evidence>
<feature type="transmembrane region" description="Helical" evidence="11">
    <location>
        <begin position="262"/>
        <end position="282"/>
    </location>
</feature>
<keyword evidence="5 9" id="KW-0812">Transmembrane</keyword>
<evidence type="ECO:0000256" key="9">
    <source>
        <dbReference type="HAMAP-Rule" id="MF_01436"/>
    </source>
</evidence>
<dbReference type="PANTHER" id="PTHR23513:SF9">
    <property type="entry name" value="ENTEROBACTIN EXPORTER ENTS"/>
    <property type="match status" value="1"/>
</dbReference>
<evidence type="ECO:0000256" key="4">
    <source>
        <dbReference type="ARBA" id="ARBA00022519"/>
    </source>
</evidence>
<dbReference type="Proteomes" id="UP001217178">
    <property type="component" value="Unassembled WGS sequence"/>
</dbReference>
<keyword evidence="14" id="KW-1185">Reference proteome</keyword>
<dbReference type="HAMAP" id="MF_01436">
    <property type="entry name" value="MFS_EntS"/>
    <property type="match status" value="1"/>
</dbReference>
<comment type="function">
    <text evidence="9">Component of an export pathway for enterobactin.</text>
</comment>
<feature type="topological domain" description="Cytoplasmic" evidence="9">
    <location>
        <begin position="338"/>
        <end position="357"/>
    </location>
</feature>
<dbReference type="InterPro" id="IPR020846">
    <property type="entry name" value="MFS_dom"/>
</dbReference>
<organism evidence="13 14">
    <name type="scientific">Xenorhabdus yunnanensis</name>
    <dbReference type="NCBI Taxonomy" id="3025878"/>
    <lineage>
        <taxon>Bacteria</taxon>
        <taxon>Pseudomonadati</taxon>
        <taxon>Pseudomonadota</taxon>
        <taxon>Gammaproteobacteria</taxon>
        <taxon>Enterobacterales</taxon>
        <taxon>Morganellaceae</taxon>
        <taxon>Xenorhabdus</taxon>
    </lineage>
</organism>
<keyword evidence="6 9" id="KW-1133">Transmembrane helix</keyword>
<evidence type="ECO:0000256" key="5">
    <source>
        <dbReference type="ARBA" id="ARBA00022692"/>
    </source>
</evidence>
<evidence type="ECO:0000259" key="12">
    <source>
        <dbReference type="PROSITE" id="PS50850"/>
    </source>
</evidence>
<feature type="topological domain" description="Periplasmic" evidence="9">
    <location>
        <position position="178"/>
    </location>
</feature>
<protein>
    <recommendedName>
        <fullName evidence="9">Enterobactin exporter EntS</fullName>
    </recommendedName>
</protein>
<dbReference type="Pfam" id="PF07690">
    <property type="entry name" value="MFS_1"/>
    <property type="match status" value="1"/>
</dbReference>
<evidence type="ECO:0000256" key="6">
    <source>
        <dbReference type="ARBA" id="ARBA00022989"/>
    </source>
</evidence>
<dbReference type="EMBL" id="JAQRFI010000014">
    <property type="protein sequence ID" value="MDC9589264.1"/>
    <property type="molecule type" value="Genomic_DNA"/>
</dbReference>
<evidence type="ECO:0000313" key="14">
    <source>
        <dbReference type="Proteomes" id="UP001217178"/>
    </source>
</evidence>
<dbReference type="NCBIfam" id="NF007792">
    <property type="entry name" value="PRK10489.1"/>
    <property type="match status" value="1"/>
</dbReference>
<feature type="transmembrane region" description="Helical" evidence="11">
    <location>
        <begin position="21"/>
        <end position="42"/>
    </location>
</feature>
<evidence type="ECO:0000256" key="2">
    <source>
        <dbReference type="ARBA" id="ARBA00022448"/>
    </source>
</evidence>
<evidence type="ECO:0000256" key="3">
    <source>
        <dbReference type="ARBA" id="ARBA00022475"/>
    </source>
</evidence>
<dbReference type="CDD" id="cd06173">
    <property type="entry name" value="MFS_MefA_like"/>
    <property type="match status" value="1"/>
</dbReference>
<comment type="similarity">
    <text evidence="9">Belongs to the major facilitator superfamily. EntS (TC 2.A.1.38) family.</text>
</comment>
<feature type="topological domain" description="Cytoplasmic" evidence="9">
    <location>
        <begin position="279"/>
        <end position="288"/>
    </location>
</feature>
<feature type="topological domain" description="Cytoplasmic" evidence="9">
    <location>
        <begin position="401"/>
        <end position="433"/>
    </location>
</feature>
<keyword evidence="3 9" id="KW-1003">Cell membrane</keyword>
<feature type="transmembrane region" description="Helical" evidence="11">
    <location>
        <begin position="294"/>
        <end position="325"/>
    </location>
</feature>
<keyword evidence="4 9" id="KW-0997">Cell inner membrane</keyword>
<comment type="subcellular location">
    <subcellularLocation>
        <location evidence="9">Cell inner membrane</location>
        <topology evidence="9">Multi-pass membrane protein</topology>
    </subcellularLocation>
    <subcellularLocation>
        <location evidence="1">Cell membrane</location>
        <topology evidence="1">Multi-pass membrane protein</topology>
    </subcellularLocation>
</comment>
<dbReference type="InterPro" id="IPR023722">
    <property type="entry name" value="Enterobactin_exp_EntS"/>
</dbReference>
<feature type="transmembrane region" description="Helical" evidence="11">
    <location>
        <begin position="225"/>
        <end position="250"/>
    </location>
</feature>